<evidence type="ECO:0000256" key="5">
    <source>
        <dbReference type="ARBA" id="ARBA00023163"/>
    </source>
</evidence>
<evidence type="ECO:0000256" key="4">
    <source>
        <dbReference type="ARBA" id="ARBA00023125"/>
    </source>
</evidence>
<keyword evidence="9" id="KW-1185">Reference proteome</keyword>
<keyword evidence="3" id="KW-0805">Transcription regulation</keyword>
<dbReference type="EMBL" id="UXUI01007287">
    <property type="protein sequence ID" value="VDD86778.1"/>
    <property type="molecule type" value="Genomic_DNA"/>
</dbReference>
<keyword evidence="4" id="KW-0238">DNA-binding</keyword>
<evidence type="ECO:0000313" key="8">
    <source>
        <dbReference type="EMBL" id="VDD86778.1"/>
    </source>
</evidence>
<evidence type="ECO:0000256" key="2">
    <source>
        <dbReference type="ARBA" id="ARBA00007770"/>
    </source>
</evidence>
<comment type="subcellular location">
    <subcellularLocation>
        <location evidence="1">Nucleus</location>
    </subcellularLocation>
</comment>
<keyword evidence="6" id="KW-0539">Nucleus</keyword>
<dbReference type="Proteomes" id="UP000274131">
    <property type="component" value="Unassembled WGS sequence"/>
</dbReference>
<protein>
    <submittedName>
        <fullName evidence="10">TF_AP-2 domain-containing protein</fullName>
    </submittedName>
</protein>
<keyword evidence="5" id="KW-0804">Transcription</keyword>
<dbReference type="InterPro" id="IPR013854">
    <property type="entry name" value="TF_AP2_C"/>
</dbReference>
<dbReference type="PANTHER" id="PTHR10812:SF17">
    <property type="entry name" value="TRANSCRIPTION FACTOR AP-2, ISOFORM D"/>
    <property type="match status" value="1"/>
</dbReference>
<dbReference type="InterPro" id="IPR004979">
    <property type="entry name" value="TF_AP2"/>
</dbReference>
<sequence length="216" mass="23452">MLKLQRRLSHPEALNASILGGILRRAKSKNGGKSLRDSLEKIGISLPAGRRKSASVTLLTSLVEGEAMHLAKDFSSACTAYFPSKEIASYVHSRNLRFPAAEIERLKHEVECAKKALVVLSDVLKMDGSPVQGRRSENLLEPAVQEPLTQFSLITHGFGTAALLAALEVIMRYLNESMEVLNKGPTNSLGEGNCVDLAAILQRYIALNSGVIMAKQ</sequence>
<evidence type="ECO:0000259" key="7">
    <source>
        <dbReference type="Pfam" id="PF03299"/>
    </source>
</evidence>
<dbReference type="AlphaFoldDB" id="A0A0N4UXF4"/>
<comment type="similarity">
    <text evidence="2">Belongs to the AP-2 family.</text>
</comment>
<dbReference type="STRING" id="51028.A0A0N4UXF4"/>
<evidence type="ECO:0000313" key="9">
    <source>
        <dbReference type="Proteomes" id="UP000274131"/>
    </source>
</evidence>
<proteinExistence type="inferred from homology"/>
<dbReference type="GO" id="GO:0042127">
    <property type="term" value="P:regulation of cell population proliferation"/>
    <property type="evidence" value="ECO:0007669"/>
    <property type="project" value="TreeGrafter"/>
</dbReference>
<evidence type="ECO:0000256" key="1">
    <source>
        <dbReference type="ARBA" id="ARBA00004123"/>
    </source>
</evidence>
<dbReference type="GO" id="GO:0000981">
    <property type="term" value="F:DNA-binding transcription factor activity, RNA polymerase II-specific"/>
    <property type="evidence" value="ECO:0007669"/>
    <property type="project" value="TreeGrafter"/>
</dbReference>
<name>A0A0N4UXF4_ENTVE</name>
<evidence type="ECO:0000256" key="6">
    <source>
        <dbReference type="ARBA" id="ARBA00023242"/>
    </source>
</evidence>
<dbReference type="PRINTS" id="PR01748">
    <property type="entry name" value="AP2TNSCPFCT"/>
</dbReference>
<gene>
    <name evidence="8" type="ORF">EVEC_LOCUS1921</name>
</gene>
<dbReference type="PANTHER" id="PTHR10812">
    <property type="entry name" value="TRANSCRIPTION FACTOR AP-2"/>
    <property type="match status" value="1"/>
</dbReference>
<dbReference type="GO" id="GO:0005634">
    <property type="term" value="C:nucleus"/>
    <property type="evidence" value="ECO:0007669"/>
    <property type="project" value="UniProtKB-SubCell"/>
</dbReference>
<accession>A0A0N4UXF4</accession>
<evidence type="ECO:0000313" key="10">
    <source>
        <dbReference type="WBParaSite" id="EVEC_0000221301-mRNA-1"/>
    </source>
</evidence>
<dbReference type="WBParaSite" id="EVEC_0000221301-mRNA-1">
    <property type="protein sequence ID" value="EVEC_0000221301-mRNA-1"/>
    <property type="gene ID" value="EVEC_0000221301"/>
</dbReference>
<dbReference type="GO" id="GO:0000977">
    <property type="term" value="F:RNA polymerase II transcription regulatory region sequence-specific DNA binding"/>
    <property type="evidence" value="ECO:0007669"/>
    <property type="project" value="TreeGrafter"/>
</dbReference>
<dbReference type="OrthoDB" id="6252992at2759"/>
<feature type="domain" description="Transcription factor AP-2 C-terminal" evidence="7">
    <location>
        <begin position="4"/>
        <end position="176"/>
    </location>
</feature>
<dbReference type="Pfam" id="PF03299">
    <property type="entry name" value="TF_AP-2"/>
    <property type="match status" value="1"/>
</dbReference>
<evidence type="ECO:0000256" key="3">
    <source>
        <dbReference type="ARBA" id="ARBA00023015"/>
    </source>
</evidence>
<organism evidence="10">
    <name type="scientific">Enterobius vermicularis</name>
    <name type="common">Human pinworm</name>
    <dbReference type="NCBI Taxonomy" id="51028"/>
    <lineage>
        <taxon>Eukaryota</taxon>
        <taxon>Metazoa</taxon>
        <taxon>Ecdysozoa</taxon>
        <taxon>Nematoda</taxon>
        <taxon>Chromadorea</taxon>
        <taxon>Rhabditida</taxon>
        <taxon>Spirurina</taxon>
        <taxon>Oxyuridomorpha</taxon>
        <taxon>Oxyuroidea</taxon>
        <taxon>Oxyuridae</taxon>
        <taxon>Enterobius</taxon>
    </lineage>
</organism>
<reference evidence="10" key="1">
    <citation type="submission" date="2017-02" db="UniProtKB">
        <authorList>
            <consortium name="WormBaseParasite"/>
        </authorList>
    </citation>
    <scope>IDENTIFICATION</scope>
</reference>
<reference evidence="8 9" key="2">
    <citation type="submission" date="2018-10" db="EMBL/GenBank/DDBJ databases">
        <authorList>
            <consortium name="Pathogen Informatics"/>
        </authorList>
    </citation>
    <scope>NUCLEOTIDE SEQUENCE [LARGE SCALE GENOMIC DNA]</scope>
</reference>